<proteinExistence type="predicted"/>
<dbReference type="EMBL" id="JXTC01000110">
    <property type="protein sequence ID" value="PON87985.1"/>
    <property type="molecule type" value="Genomic_DNA"/>
</dbReference>
<organism evidence="6 7">
    <name type="scientific">Trema orientale</name>
    <name type="common">Charcoal tree</name>
    <name type="synonym">Celtis orientalis</name>
    <dbReference type="NCBI Taxonomy" id="63057"/>
    <lineage>
        <taxon>Eukaryota</taxon>
        <taxon>Viridiplantae</taxon>
        <taxon>Streptophyta</taxon>
        <taxon>Embryophyta</taxon>
        <taxon>Tracheophyta</taxon>
        <taxon>Spermatophyta</taxon>
        <taxon>Magnoliopsida</taxon>
        <taxon>eudicotyledons</taxon>
        <taxon>Gunneridae</taxon>
        <taxon>Pentapetalae</taxon>
        <taxon>rosids</taxon>
        <taxon>fabids</taxon>
        <taxon>Rosales</taxon>
        <taxon>Cannabaceae</taxon>
        <taxon>Trema</taxon>
    </lineage>
</organism>
<evidence type="ECO:0000259" key="5">
    <source>
        <dbReference type="Pfam" id="PF25598"/>
    </source>
</evidence>
<dbReference type="InParanoid" id="A0A2P5ER83"/>
<feature type="compositionally biased region" description="Basic and acidic residues" evidence="4">
    <location>
        <begin position="17"/>
        <end position="26"/>
    </location>
</feature>
<dbReference type="Gene3D" id="1.25.10.10">
    <property type="entry name" value="Leucine-rich Repeat Variant"/>
    <property type="match status" value="1"/>
</dbReference>
<evidence type="ECO:0000256" key="4">
    <source>
        <dbReference type="SAM" id="MobiDB-lite"/>
    </source>
</evidence>
<evidence type="ECO:0000256" key="2">
    <source>
        <dbReference type="ARBA" id="ARBA00022786"/>
    </source>
</evidence>
<reference evidence="7" key="1">
    <citation type="submission" date="2016-06" db="EMBL/GenBank/DDBJ databases">
        <title>Parallel loss of symbiosis genes in relatives of nitrogen-fixing non-legume Parasponia.</title>
        <authorList>
            <person name="Van Velzen R."/>
            <person name="Holmer R."/>
            <person name="Bu F."/>
            <person name="Rutten L."/>
            <person name="Van Zeijl A."/>
            <person name="Liu W."/>
            <person name="Santuari L."/>
            <person name="Cao Q."/>
            <person name="Sharma T."/>
            <person name="Shen D."/>
            <person name="Roswanjaya Y."/>
            <person name="Wardhani T."/>
            <person name="Kalhor M.S."/>
            <person name="Jansen J."/>
            <person name="Van den Hoogen J."/>
            <person name="Gungor B."/>
            <person name="Hartog M."/>
            <person name="Hontelez J."/>
            <person name="Verver J."/>
            <person name="Yang W.-C."/>
            <person name="Schijlen E."/>
            <person name="Repin R."/>
            <person name="Schilthuizen M."/>
            <person name="Schranz E."/>
            <person name="Heidstra R."/>
            <person name="Miyata K."/>
            <person name="Fedorova E."/>
            <person name="Kohlen W."/>
            <person name="Bisseling T."/>
            <person name="Smit S."/>
            <person name="Geurts R."/>
        </authorList>
    </citation>
    <scope>NUCLEOTIDE SEQUENCE [LARGE SCALE GENOMIC DNA]</scope>
    <source>
        <strain evidence="7">cv. RG33-2</strain>
    </source>
</reference>
<dbReference type="PANTHER" id="PTHR23315:SF256">
    <property type="entry name" value="ARM REPEAT SUPERFAMILY PROTEIN"/>
    <property type="match status" value="1"/>
</dbReference>
<keyword evidence="2" id="KW-0833">Ubl conjugation pathway</keyword>
<evidence type="ECO:0000256" key="1">
    <source>
        <dbReference type="ARBA" id="ARBA00022737"/>
    </source>
</evidence>
<feature type="compositionally biased region" description="Low complexity" evidence="4">
    <location>
        <begin position="1"/>
        <end position="10"/>
    </location>
</feature>
<dbReference type="Pfam" id="PF25598">
    <property type="entry name" value="ARM_PUB"/>
    <property type="match status" value="1"/>
</dbReference>
<comment type="caution">
    <text evidence="6">The sequence shown here is derived from an EMBL/GenBank/DDBJ whole genome shotgun (WGS) entry which is preliminary data.</text>
</comment>
<dbReference type="InterPro" id="IPR016024">
    <property type="entry name" value="ARM-type_fold"/>
</dbReference>
<feature type="domain" description="U-box" evidence="5">
    <location>
        <begin position="210"/>
        <end position="349"/>
    </location>
</feature>
<feature type="region of interest" description="Disordered" evidence="4">
    <location>
        <begin position="395"/>
        <end position="415"/>
    </location>
</feature>
<name>A0A2P5ER83_TREOI</name>
<keyword evidence="1" id="KW-0677">Repeat</keyword>
<dbReference type="InterPro" id="IPR011989">
    <property type="entry name" value="ARM-like"/>
</dbReference>
<sequence>MGQEELAVAAAEEEGEEARKESKEGGEEAWSQRKQSLIMEISSKLIHGDLEAKIEAARDIRKLVRKTCSSSSSSSYSYSSSSSSSSSSSPSPSSSSGKTRSKLGAAGVIPPLVLMLVSPNPDAREAALLALLNLAVRDERNKVKIVTAGAVPPLVDLLRFQNGSLRELATAAILTLSAAAPNKPTIAASGAAPLLVQILSSGSVQGKVDAVTALHNLSTCKENSFPIIDARAVPPLINLLKECKKKYSKFAEKATALLEILSNSEEGRVAISNSDGGILALVETVEDGSLVSTEHAVGALLSLCQSCRDKYRELILKEGAIPGLLRLTVEGTSEAQERARTLLDLLRATPDEKRLTSSVLEKIVYDIAARVDGVDKAAETAKRLLQDMVQRSMEHSMSRIQHRAASCTPSNVSSS</sequence>
<feature type="repeat" description="ARM" evidence="3">
    <location>
        <begin position="107"/>
        <end position="149"/>
    </location>
</feature>
<feature type="region of interest" description="Disordered" evidence="4">
    <location>
        <begin position="1"/>
        <end position="33"/>
    </location>
</feature>
<dbReference type="FunFam" id="1.25.10.10:FF:000300">
    <property type="entry name" value="U-box domain-containing protein 4"/>
    <property type="match status" value="1"/>
</dbReference>
<gene>
    <name evidence="6" type="ORF">TorRG33x02_161870</name>
</gene>
<dbReference type="InterPro" id="IPR058678">
    <property type="entry name" value="ARM_PUB"/>
</dbReference>
<protein>
    <submittedName>
        <fullName evidence="6">Coatomer beta subunit</fullName>
    </submittedName>
</protein>
<evidence type="ECO:0000313" key="7">
    <source>
        <dbReference type="Proteomes" id="UP000237000"/>
    </source>
</evidence>
<dbReference type="FunCoup" id="A0A2P5ER83">
    <property type="interactions" value="86"/>
</dbReference>
<feature type="repeat" description="ARM" evidence="3">
    <location>
        <begin position="231"/>
        <end position="276"/>
    </location>
</feature>
<dbReference type="PROSITE" id="PS50176">
    <property type="entry name" value="ARM_REPEAT"/>
    <property type="match status" value="4"/>
</dbReference>
<keyword evidence="7" id="KW-1185">Reference proteome</keyword>
<feature type="compositionally biased region" description="Low complexity" evidence="4">
    <location>
        <begin position="70"/>
        <end position="96"/>
    </location>
</feature>
<dbReference type="Proteomes" id="UP000237000">
    <property type="component" value="Unassembled WGS sequence"/>
</dbReference>
<dbReference type="Pfam" id="PF00514">
    <property type="entry name" value="Arm"/>
    <property type="match status" value="2"/>
</dbReference>
<dbReference type="OrthoDB" id="7537227at2759"/>
<evidence type="ECO:0000256" key="3">
    <source>
        <dbReference type="PROSITE-ProRule" id="PRU00259"/>
    </source>
</evidence>
<dbReference type="SUPFAM" id="SSF48371">
    <property type="entry name" value="ARM repeat"/>
    <property type="match status" value="1"/>
</dbReference>
<feature type="repeat" description="ARM" evidence="3">
    <location>
        <begin position="149"/>
        <end position="191"/>
    </location>
</feature>
<dbReference type="PANTHER" id="PTHR23315">
    <property type="entry name" value="U BOX DOMAIN-CONTAINING"/>
    <property type="match status" value="1"/>
</dbReference>
<feature type="repeat" description="ARM" evidence="3">
    <location>
        <begin position="190"/>
        <end position="232"/>
    </location>
</feature>
<dbReference type="SMART" id="SM00185">
    <property type="entry name" value="ARM"/>
    <property type="match status" value="5"/>
</dbReference>
<evidence type="ECO:0000313" key="6">
    <source>
        <dbReference type="EMBL" id="PON87985.1"/>
    </source>
</evidence>
<dbReference type="InterPro" id="IPR000225">
    <property type="entry name" value="Armadillo"/>
</dbReference>
<feature type="region of interest" description="Disordered" evidence="4">
    <location>
        <begin position="70"/>
        <end position="102"/>
    </location>
</feature>
<accession>A0A2P5ER83</accession>
<dbReference type="AlphaFoldDB" id="A0A2P5ER83"/>